<reference evidence="1 2" key="1">
    <citation type="journal article" date="2016" name="Genome Announc.">
        <title>Draft Genome Sequences of Five Rapidly Growing Mycobacterium Species, M. thermoresistibile, M. fortuitum subsp. acetamidolyticum, M. canariasense, M. brisbanense, and M. novocastrense.</title>
        <authorList>
            <person name="Katahira K."/>
            <person name="Ogura Y."/>
            <person name="Gotoh Y."/>
            <person name="Hayashi T."/>
        </authorList>
    </citation>
    <scope>NUCLEOTIDE SEQUENCE [LARGE SCALE GENOMIC DNA]</scope>
    <source>
        <strain evidence="1 2">JCM6362</strain>
    </source>
</reference>
<dbReference type="STRING" id="1797.RMCT_0288"/>
<proteinExistence type="predicted"/>
<dbReference type="Proteomes" id="UP000069654">
    <property type="component" value="Unassembled WGS sequence"/>
</dbReference>
<evidence type="ECO:0000313" key="2">
    <source>
        <dbReference type="Proteomes" id="UP000069654"/>
    </source>
</evidence>
<gene>
    <name evidence="1" type="ORF">RMCT_0288</name>
</gene>
<accession>A0A100XB37</accession>
<name>A0A100XB37_MYCTH</name>
<evidence type="ECO:0008006" key="3">
    <source>
        <dbReference type="Google" id="ProtNLM"/>
    </source>
</evidence>
<comment type="caution">
    <text evidence="1">The sequence shown here is derived from an EMBL/GenBank/DDBJ whole genome shotgun (WGS) entry which is preliminary data.</text>
</comment>
<dbReference type="OrthoDB" id="4753209at2"/>
<sequence length="192" mass="19276">MPTAPLRKRKAAEARTNVVIGTIATAVASAALLAAALVQLGDLRPANPATHAAPHGADERSTGIADARPGARVAAVASSPHGQHQPLGQRGVIIAVSPDSVTVRSADGFTRTYRITPQTTTLTKAGSNGTASDPAVNFTIGDEVEIAGLAVDGAAVATVVADRSMTGPDGPPMHFIDAGTIESHGDGPVTLP</sequence>
<reference evidence="2" key="2">
    <citation type="submission" date="2016-02" db="EMBL/GenBank/DDBJ databases">
        <title>Draft genome sequence of five rapidly growing Mycobacterium species.</title>
        <authorList>
            <person name="Katahira K."/>
            <person name="Gotou Y."/>
            <person name="Iida K."/>
            <person name="Ogura Y."/>
            <person name="Hayashi T."/>
        </authorList>
    </citation>
    <scope>NUCLEOTIDE SEQUENCE [LARGE SCALE GENOMIC DNA]</scope>
    <source>
        <strain evidence="2">JCM6362</strain>
    </source>
</reference>
<protein>
    <recommendedName>
        <fullName evidence="3">DUF5666 domain-containing protein</fullName>
    </recommendedName>
</protein>
<dbReference type="EMBL" id="BCTB01000002">
    <property type="protein sequence ID" value="GAT13317.1"/>
    <property type="molecule type" value="Genomic_DNA"/>
</dbReference>
<organism evidence="1 2">
    <name type="scientific">Mycolicibacterium thermoresistibile</name>
    <name type="common">Mycobacterium thermoresistibile</name>
    <dbReference type="NCBI Taxonomy" id="1797"/>
    <lineage>
        <taxon>Bacteria</taxon>
        <taxon>Bacillati</taxon>
        <taxon>Actinomycetota</taxon>
        <taxon>Actinomycetes</taxon>
        <taxon>Mycobacteriales</taxon>
        <taxon>Mycobacteriaceae</taxon>
        <taxon>Mycolicibacterium</taxon>
    </lineage>
</organism>
<dbReference type="RefSeq" id="WP_003927559.1">
    <property type="nucleotide sequence ID" value="NZ_BCTB01000002.1"/>
</dbReference>
<evidence type="ECO:0000313" key="1">
    <source>
        <dbReference type="EMBL" id="GAT13317.1"/>
    </source>
</evidence>
<dbReference type="AlphaFoldDB" id="A0A100XB37"/>